<feature type="transmembrane region" description="Helical" evidence="6">
    <location>
        <begin position="163"/>
        <end position="182"/>
    </location>
</feature>
<gene>
    <name evidence="9" type="ORF">LSH36_107g13015</name>
</gene>
<reference evidence="9" key="1">
    <citation type="journal article" date="2023" name="Mol. Biol. Evol.">
        <title>Third-Generation Sequencing Reveals the Adaptive Role of the Epigenome in Three Deep-Sea Polychaetes.</title>
        <authorList>
            <person name="Perez M."/>
            <person name="Aroh O."/>
            <person name="Sun Y."/>
            <person name="Lan Y."/>
            <person name="Juniper S.K."/>
            <person name="Young C.R."/>
            <person name="Angers B."/>
            <person name="Qian P.Y."/>
        </authorList>
    </citation>
    <scope>NUCLEOTIDE SEQUENCE</scope>
    <source>
        <strain evidence="9">P08H-3</strain>
    </source>
</reference>
<evidence type="ECO:0000256" key="2">
    <source>
        <dbReference type="ARBA" id="ARBA00022801"/>
    </source>
</evidence>
<dbReference type="SUPFAM" id="SSF51445">
    <property type="entry name" value="(Trans)glycosidases"/>
    <property type="match status" value="1"/>
</dbReference>
<evidence type="ECO:0000259" key="8">
    <source>
        <dbReference type="Pfam" id="PF21365"/>
    </source>
</evidence>
<comment type="caution">
    <text evidence="9">The sequence shown here is derived from an EMBL/GenBank/DDBJ whole genome shotgun (WGS) entry which is preliminary data.</text>
</comment>
<proteinExistence type="inferred from homology"/>
<feature type="compositionally biased region" description="Basic and acidic residues" evidence="5">
    <location>
        <begin position="26"/>
        <end position="56"/>
    </location>
</feature>
<dbReference type="GO" id="GO:0004553">
    <property type="term" value="F:hydrolase activity, hydrolyzing O-glycosyl compounds"/>
    <property type="evidence" value="ECO:0007669"/>
    <property type="project" value="InterPro"/>
</dbReference>
<keyword evidence="2 4" id="KW-0378">Hydrolase</keyword>
<dbReference type="SUPFAM" id="SSF51011">
    <property type="entry name" value="Glycosyl hydrolase domain"/>
    <property type="match status" value="1"/>
</dbReference>
<dbReference type="AlphaFoldDB" id="A0AAD9NBE1"/>
<keyword evidence="10" id="KW-1185">Reference proteome</keyword>
<dbReference type="Pfam" id="PF21365">
    <property type="entry name" value="Glyco_hydro_31_3rd"/>
    <property type="match status" value="1"/>
</dbReference>
<evidence type="ECO:0000256" key="3">
    <source>
        <dbReference type="ARBA" id="ARBA00023295"/>
    </source>
</evidence>
<feature type="compositionally biased region" description="Polar residues" evidence="5">
    <location>
        <begin position="7"/>
        <end position="19"/>
    </location>
</feature>
<feature type="region of interest" description="Disordered" evidence="5">
    <location>
        <begin position="129"/>
        <end position="152"/>
    </location>
</feature>
<dbReference type="CDD" id="cd06592">
    <property type="entry name" value="GH31_NET37"/>
    <property type="match status" value="1"/>
</dbReference>
<dbReference type="PANTHER" id="PTHR43053">
    <property type="entry name" value="GLYCOSIDASE FAMILY 31"/>
    <property type="match status" value="1"/>
</dbReference>
<evidence type="ECO:0000256" key="1">
    <source>
        <dbReference type="ARBA" id="ARBA00007806"/>
    </source>
</evidence>
<feature type="domain" description="Glycosyl hydrolase family 31 C-terminal" evidence="8">
    <location>
        <begin position="748"/>
        <end position="813"/>
    </location>
</feature>
<dbReference type="InterPro" id="IPR050985">
    <property type="entry name" value="Alpha-glycosidase_related"/>
</dbReference>
<dbReference type="Gene3D" id="2.60.40.1180">
    <property type="entry name" value="Golgi alpha-mannosidase II"/>
    <property type="match status" value="1"/>
</dbReference>
<evidence type="ECO:0000256" key="6">
    <source>
        <dbReference type="SAM" id="Phobius"/>
    </source>
</evidence>
<evidence type="ECO:0000259" key="7">
    <source>
        <dbReference type="Pfam" id="PF01055"/>
    </source>
</evidence>
<dbReference type="InterPro" id="IPR017853">
    <property type="entry name" value="GH"/>
</dbReference>
<dbReference type="InterPro" id="IPR000322">
    <property type="entry name" value="Glyco_hydro_31_TIM"/>
</dbReference>
<sequence length="858" mass="98051">MDHRQASVRSLTALLNQSTDTDEEKSDIADHNEDRKISDSESHSDIISENEDRSEAETVELSDVNGSCDNCAYKKDKNDSSEVSAANTEVNHHASVLGHHGEKGADHHVHFSGQTEVVQLSLEMDIGTLDSGPVLPKSSESTSSETKTEKPAKQCKEIKTKTFVILLFFLIVCGVTLIYHLYHLKLRRLMSDKKLVYNVDVNNITFYNRHHGVVLKGILGVDLRLVKFPHYCDNSTKGNLHGEIYEEFCLTWMNLTHLKVTYHNYNPVTCYNVSWESYSPDVALQDCYELGNGHWYGMGLVHEQNWPINSHRVGRIPFLTGMVYDSQSLGSVLQPYWLNSKGVSIIVDPDVPLHVSFNSVTSRHRYNRSKDVTDNQICLYADFEGTPYNKVGYPHLKYSICVGENLVDVHTVSLGKISPRPPKPPDLSLFSNPVWSTLPVLYRNLTEDLINTYYNNIINRHYEHGVFLVDGRWQETLGELIFSQSVFSDPQAMIEDMKSNKFQVVLSSDPYLSYNSNAFRDAISQDLLVHSGTVPGLTRWWLGEPRSSTWYHVAGVIDMFPEAEKWFSRRLSNFSKTFKIDGFYWKGGQMDVQPYFPNFRGNLSSPNEYVMKMAELGSNLGHINIQQSAFSSQHVPMWLRIYGQESQWRGDNSLQTVIPSVLTLGILGYPFILPDVIGGNAFSTFPSKELYIRWLELTTFLPVMHFSIPPDHYDRETMQLAKDMIAFHRTYIFPLMYKIAKESQQSHLPIIRPLWMIAPHEPATFTIDDQFMIGNDVLVAPVVREGQRVRDIYLPNGIWYDKLDEYFVQGPKWLRSLSSCRGCSNVQDFIRQETARMRYRVLLRYALPILAPGSVTVS</sequence>
<keyword evidence="6" id="KW-0812">Transmembrane</keyword>
<dbReference type="Pfam" id="PF01055">
    <property type="entry name" value="Glyco_hydro_31_2nd"/>
    <property type="match status" value="1"/>
</dbReference>
<evidence type="ECO:0000256" key="5">
    <source>
        <dbReference type="SAM" id="MobiDB-lite"/>
    </source>
</evidence>
<dbReference type="GO" id="GO:0005975">
    <property type="term" value="P:carbohydrate metabolic process"/>
    <property type="evidence" value="ECO:0007669"/>
    <property type="project" value="InterPro"/>
</dbReference>
<name>A0AAD9NBE1_9ANNE</name>
<evidence type="ECO:0000313" key="9">
    <source>
        <dbReference type="EMBL" id="KAK2161981.1"/>
    </source>
</evidence>
<keyword evidence="3 4" id="KW-0326">Glycosidase</keyword>
<dbReference type="InterPro" id="IPR013780">
    <property type="entry name" value="Glyco_hydro_b"/>
</dbReference>
<accession>A0AAD9NBE1</accession>
<keyword evidence="6" id="KW-0472">Membrane</keyword>
<dbReference type="Proteomes" id="UP001208570">
    <property type="component" value="Unassembled WGS sequence"/>
</dbReference>
<feature type="domain" description="Glycoside hydrolase family 31 TIM barrel" evidence="7">
    <location>
        <begin position="447"/>
        <end position="731"/>
    </location>
</feature>
<evidence type="ECO:0000256" key="4">
    <source>
        <dbReference type="RuleBase" id="RU361185"/>
    </source>
</evidence>
<dbReference type="InterPro" id="IPR048395">
    <property type="entry name" value="Glyco_hydro_31_C"/>
</dbReference>
<comment type="similarity">
    <text evidence="1 4">Belongs to the glycosyl hydrolase 31 family.</text>
</comment>
<feature type="region of interest" description="Disordered" evidence="5">
    <location>
        <begin position="1"/>
        <end position="67"/>
    </location>
</feature>
<dbReference type="EMBL" id="JAODUP010000107">
    <property type="protein sequence ID" value="KAK2161981.1"/>
    <property type="molecule type" value="Genomic_DNA"/>
</dbReference>
<organism evidence="9 10">
    <name type="scientific">Paralvinella palmiformis</name>
    <dbReference type="NCBI Taxonomy" id="53620"/>
    <lineage>
        <taxon>Eukaryota</taxon>
        <taxon>Metazoa</taxon>
        <taxon>Spiralia</taxon>
        <taxon>Lophotrochozoa</taxon>
        <taxon>Annelida</taxon>
        <taxon>Polychaeta</taxon>
        <taxon>Sedentaria</taxon>
        <taxon>Canalipalpata</taxon>
        <taxon>Terebellida</taxon>
        <taxon>Terebelliformia</taxon>
        <taxon>Alvinellidae</taxon>
        <taxon>Paralvinella</taxon>
    </lineage>
</organism>
<evidence type="ECO:0000313" key="10">
    <source>
        <dbReference type="Proteomes" id="UP001208570"/>
    </source>
</evidence>
<protein>
    <submittedName>
        <fullName evidence="9">Uncharacterized protein</fullName>
    </submittedName>
</protein>
<dbReference type="Gene3D" id="3.20.20.80">
    <property type="entry name" value="Glycosidases"/>
    <property type="match status" value="1"/>
</dbReference>
<keyword evidence="6" id="KW-1133">Transmembrane helix</keyword>
<dbReference type="PANTHER" id="PTHR43053:SF4">
    <property type="entry name" value="MYOGENESIS-REGULATING GLYCOSIDASE"/>
    <property type="match status" value="1"/>
</dbReference>